<evidence type="ECO:0000256" key="3">
    <source>
        <dbReference type="ARBA" id="ARBA00008982"/>
    </source>
</evidence>
<accession>A0A813BS87</accession>
<feature type="compositionally biased region" description="Acidic residues" evidence="10">
    <location>
        <begin position="1"/>
        <end position="10"/>
    </location>
</feature>
<protein>
    <recommendedName>
        <fullName evidence="4">phosphoglycerate kinase</fullName>
        <ecNumber evidence="4">2.7.2.3</ecNumber>
    </recommendedName>
</protein>
<dbReference type="EMBL" id="CAJNJA010074141">
    <property type="protein sequence ID" value="CAE7911440.1"/>
    <property type="molecule type" value="Genomic_DNA"/>
</dbReference>
<feature type="compositionally biased region" description="Acidic residues" evidence="10">
    <location>
        <begin position="418"/>
        <end position="444"/>
    </location>
</feature>
<dbReference type="Pfam" id="PF00162">
    <property type="entry name" value="PGK"/>
    <property type="match status" value="1"/>
</dbReference>
<dbReference type="InterPro" id="IPR036043">
    <property type="entry name" value="Phosphoglycerate_kinase_sf"/>
</dbReference>
<evidence type="ECO:0000313" key="11">
    <source>
        <dbReference type="EMBL" id="CAE7911440.1"/>
    </source>
</evidence>
<feature type="compositionally biased region" description="Basic and acidic residues" evidence="10">
    <location>
        <begin position="445"/>
        <end position="461"/>
    </location>
</feature>
<keyword evidence="6" id="KW-0547">Nucleotide-binding</keyword>
<keyword evidence="12" id="KW-1185">Reference proteome</keyword>
<dbReference type="GO" id="GO:0005829">
    <property type="term" value="C:cytosol"/>
    <property type="evidence" value="ECO:0007669"/>
    <property type="project" value="TreeGrafter"/>
</dbReference>
<dbReference type="InterPro" id="IPR001576">
    <property type="entry name" value="Phosphoglycerate_kinase"/>
</dbReference>
<gene>
    <name evidence="11" type="primary">pgk</name>
    <name evidence="11" type="ORF">SNEC2469_LOCUS31081</name>
</gene>
<evidence type="ECO:0000256" key="8">
    <source>
        <dbReference type="ARBA" id="ARBA00022840"/>
    </source>
</evidence>
<dbReference type="SUPFAM" id="SSF53748">
    <property type="entry name" value="Phosphoglycerate kinase"/>
    <property type="match status" value="1"/>
</dbReference>
<comment type="cofactor">
    <cofactor evidence="2">
        <name>Mg(2+)</name>
        <dbReference type="ChEBI" id="CHEBI:18420"/>
    </cofactor>
</comment>
<dbReference type="GO" id="GO:0005524">
    <property type="term" value="F:ATP binding"/>
    <property type="evidence" value="ECO:0007669"/>
    <property type="project" value="UniProtKB-KW"/>
</dbReference>
<keyword evidence="5" id="KW-0808">Transferase</keyword>
<sequence length="516" mass="55440">DDAAPDEVEEYNQKLEDRKAKLAPEEKETEVREIFCRGFMKNKFGPACSRFEVIAKEATVAARISQAGGLTLADRLRPYLGQAAAEAPEGDELEEGEEAQVETQDFGDGLLVTMAAIVTELSDFVETMQLPIRASAAEEEAARAELEELGKPAVDEDGKETIPAPLLIVLGGGSSTENQEEVLLKKLELLIGLSRFAEHEKGGVHVYIGGALASYVLSGVLGMSMGASSVDDGAIKASLKEALLEVMRPSLSISLPLDLVCEEVAHEAKDGEEPGEPQDAGTGHTASLAAAWRQVASTPLFLGYSDCRECYISVDTQHGTLHLHKCEPGQPPHGEGVEEEDTADAEAGEVAANASGIPEVWMVRDIGPAAVEQLRMLLRRSRGAIWNGALGCHEDARWQKGTQELINLIEGRLTGAGEAEEEEDEDEEDEEEEEEGDDDGDEDGEAKPRKEPKLPKERPAEFEVAAVLGRDSSRLLSEIAENPALVSFVSNTGEGFLRILRGAPLPVSPQKAQASL</sequence>
<feature type="non-terminal residue" evidence="11">
    <location>
        <position position="516"/>
    </location>
</feature>
<feature type="compositionally biased region" description="Basic and acidic residues" evidence="10">
    <location>
        <begin position="11"/>
        <end position="26"/>
    </location>
</feature>
<evidence type="ECO:0000313" key="12">
    <source>
        <dbReference type="Proteomes" id="UP000601435"/>
    </source>
</evidence>
<evidence type="ECO:0000256" key="5">
    <source>
        <dbReference type="ARBA" id="ARBA00022679"/>
    </source>
</evidence>
<evidence type="ECO:0000256" key="6">
    <source>
        <dbReference type="ARBA" id="ARBA00022741"/>
    </source>
</evidence>
<dbReference type="EC" id="2.7.2.3" evidence="4"/>
<feature type="region of interest" description="Disordered" evidence="10">
    <location>
        <begin position="1"/>
        <end position="26"/>
    </location>
</feature>
<evidence type="ECO:0000256" key="9">
    <source>
        <dbReference type="ARBA" id="ARBA00022842"/>
    </source>
</evidence>
<evidence type="ECO:0000256" key="1">
    <source>
        <dbReference type="ARBA" id="ARBA00000642"/>
    </source>
</evidence>
<organism evidence="11 12">
    <name type="scientific">Symbiodinium necroappetens</name>
    <dbReference type="NCBI Taxonomy" id="1628268"/>
    <lineage>
        <taxon>Eukaryota</taxon>
        <taxon>Sar</taxon>
        <taxon>Alveolata</taxon>
        <taxon>Dinophyceae</taxon>
        <taxon>Suessiales</taxon>
        <taxon>Symbiodiniaceae</taxon>
        <taxon>Symbiodinium</taxon>
    </lineage>
</organism>
<evidence type="ECO:0000256" key="4">
    <source>
        <dbReference type="ARBA" id="ARBA00013061"/>
    </source>
</evidence>
<dbReference type="AlphaFoldDB" id="A0A813BS87"/>
<dbReference type="GO" id="GO:0043531">
    <property type="term" value="F:ADP binding"/>
    <property type="evidence" value="ECO:0007669"/>
    <property type="project" value="TreeGrafter"/>
</dbReference>
<proteinExistence type="inferred from homology"/>
<dbReference type="PANTHER" id="PTHR11406">
    <property type="entry name" value="PHOSPHOGLYCERATE KINASE"/>
    <property type="match status" value="1"/>
</dbReference>
<comment type="similarity">
    <text evidence="3">Belongs to the phosphoglycerate kinase family.</text>
</comment>
<dbReference type="GO" id="GO:0004618">
    <property type="term" value="F:phosphoglycerate kinase activity"/>
    <property type="evidence" value="ECO:0007669"/>
    <property type="project" value="UniProtKB-EC"/>
</dbReference>
<dbReference type="InterPro" id="IPR015824">
    <property type="entry name" value="Phosphoglycerate_kinase_N"/>
</dbReference>
<keyword evidence="7" id="KW-0418">Kinase</keyword>
<dbReference type="PANTHER" id="PTHR11406:SF23">
    <property type="entry name" value="PHOSPHOGLYCERATE KINASE 1, CHLOROPLASTIC-RELATED"/>
    <property type="match status" value="1"/>
</dbReference>
<dbReference type="GO" id="GO:0006096">
    <property type="term" value="P:glycolytic process"/>
    <property type="evidence" value="ECO:0007669"/>
    <property type="project" value="InterPro"/>
</dbReference>
<comment type="catalytic activity">
    <reaction evidence="1">
        <text>(2R)-3-phosphoglycerate + ATP = (2R)-3-phospho-glyceroyl phosphate + ADP</text>
        <dbReference type="Rhea" id="RHEA:14801"/>
        <dbReference type="ChEBI" id="CHEBI:30616"/>
        <dbReference type="ChEBI" id="CHEBI:57604"/>
        <dbReference type="ChEBI" id="CHEBI:58272"/>
        <dbReference type="ChEBI" id="CHEBI:456216"/>
        <dbReference type="EC" id="2.7.2.3"/>
    </reaction>
</comment>
<keyword evidence="9" id="KW-0460">Magnesium</keyword>
<comment type="caution">
    <text evidence="11">The sequence shown here is derived from an EMBL/GenBank/DDBJ whole genome shotgun (WGS) entry which is preliminary data.</text>
</comment>
<name>A0A813BS87_9DINO</name>
<dbReference type="Proteomes" id="UP000601435">
    <property type="component" value="Unassembled WGS sequence"/>
</dbReference>
<evidence type="ECO:0000256" key="7">
    <source>
        <dbReference type="ARBA" id="ARBA00022777"/>
    </source>
</evidence>
<dbReference type="GO" id="GO:0006094">
    <property type="term" value="P:gluconeogenesis"/>
    <property type="evidence" value="ECO:0007669"/>
    <property type="project" value="TreeGrafter"/>
</dbReference>
<evidence type="ECO:0000256" key="10">
    <source>
        <dbReference type="SAM" id="MobiDB-lite"/>
    </source>
</evidence>
<reference evidence="11" key="1">
    <citation type="submission" date="2021-02" db="EMBL/GenBank/DDBJ databases">
        <authorList>
            <person name="Dougan E. K."/>
            <person name="Rhodes N."/>
            <person name="Thang M."/>
            <person name="Chan C."/>
        </authorList>
    </citation>
    <scope>NUCLEOTIDE SEQUENCE</scope>
</reference>
<dbReference type="OrthoDB" id="10263316at2759"/>
<dbReference type="Gene3D" id="3.40.50.1260">
    <property type="entry name" value="Phosphoglycerate kinase, N-terminal domain"/>
    <property type="match status" value="1"/>
</dbReference>
<evidence type="ECO:0000256" key="2">
    <source>
        <dbReference type="ARBA" id="ARBA00001946"/>
    </source>
</evidence>
<keyword evidence="8" id="KW-0067">ATP-binding</keyword>
<feature type="region of interest" description="Disordered" evidence="10">
    <location>
        <begin position="412"/>
        <end position="462"/>
    </location>
</feature>